<evidence type="ECO:0000313" key="2">
    <source>
        <dbReference type="Proteomes" id="UP000309128"/>
    </source>
</evidence>
<organism evidence="1 2">
    <name type="scientific">Nonomuraea turkmeniaca</name>
    <dbReference type="NCBI Taxonomy" id="103838"/>
    <lineage>
        <taxon>Bacteria</taxon>
        <taxon>Bacillati</taxon>
        <taxon>Actinomycetota</taxon>
        <taxon>Actinomycetes</taxon>
        <taxon>Streptosporangiales</taxon>
        <taxon>Streptosporangiaceae</taxon>
        <taxon>Nonomuraea</taxon>
    </lineage>
</organism>
<comment type="caution">
    <text evidence="1">The sequence shown here is derived from an EMBL/GenBank/DDBJ whole genome shotgun (WGS) entry which is preliminary data.</text>
</comment>
<accession>A0A5S4FED5</accession>
<evidence type="ECO:0000313" key="1">
    <source>
        <dbReference type="EMBL" id="TMR16703.1"/>
    </source>
</evidence>
<dbReference type="RefSeq" id="WP_138668473.1">
    <property type="nucleotide sequence ID" value="NZ_VCKY01000085.1"/>
</dbReference>
<proteinExistence type="predicted"/>
<keyword evidence="2" id="KW-1185">Reference proteome</keyword>
<reference evidence="1 2" key="1">
    <citation type="submission" date="2019-05" db="EMBL/GenBank/DDBJ databases">
        <title>Draft genome sequence of Nonomuraea turkmeniaca DSM 43926.</title>
        <authorList>
            <person name="Saricaoglu S."/>
            <person name="Isik K."/>
        </authorList>
    </citation>
    <scope>NUCLEOTIDE SEQUENCE [LARGE SCALE GENOMIC DNA]</scope>
    <source>
        <strain evidence="1 2">DSM 43926</strain>
    </source>
</reference>
<sequence length="76" mass="8298">MAVDGVMPFELSMPSRIFRVARGPGGEPLYEVVTCTIDGRPVATEADPSAAARRSGRPCAPHAYRRTFRTAQDTFE</sequence>
<protein>
    <submittedName>
        <fullName evidence="1">Uncharacterized protein</fullName>
    </submittedName>
</protein>
<dbReference type="EMBL" id="VCKY01000085">
    <property type="protein sequence ID" value="TMR16703.1"/>
    <property type="molecule type" value="Genomic_DNA"/>
</dbReference>
<dbReference type="AlphaFoldDB" id="A0A5S4FED5"/>
<dbReference type="Proteomes" id="UP000309128">
    <property type="component" value="Unassembled WGS sequence"/>
</dbReference>
<name>A0A5S4FED5_9ACTN</name>
<gene>
    <name evidence="1" type="ORF">ETD86_24335</name>
</gene>